<dbReference type="GO" id="GO:0045881">
    <property type="term" value="P:positive regulation of sporulation resulting in formation of a cellular spore"/>
    <property type="evidence" value="ECO:0007669"/>
    <property type="project" value="TreeGrafter"/>
</dbReference>
<dbReference type="KEGG" id="aoe:Clos_2869"/>
<dbReference type="PANTHER" id="PTHR33375">
    <property type="entry name" value="CHROMOSOME-PARTITIONING PROTEIN PARB-RELATED"/>
    <property type="match status" value="1"/>
</dbReference>
<evidence type="ECO:0000256" key="1">
    <source>
        <dbReference type="ARBA" id="ARBA00004453"/>
    </source>
</evidence>
<dbReference type="InterPro" id="IPR023705">
    <property type="entry name" value="Nucleoid_occlusion_protein"/>
</dbReference>
<dbReference type="InterPro" id="IPR041468">
    <property type="entry name" value="HTH_ParB/Spo0J"/>
</dbReference>
<dbReference type="Proteomes" id="UP000000269">
    <property type="component" value="Chromosome"/>
</dbReference>
<keyword evidence="6" id="KW-0717">Septation</keyword>
<reference evidence="10" key="1">
    <citation type="submission" date="2007-10" db="EMBL/GenBank/DDBJ databases">
        <title>Complete genome of Alkaliphilus oremlandii OhILAs.</title>
        <authorList>
            <person name="Copeland A."/>
            <person name="Lucas S."/>
            <person name="Lapidus A."/>
            <person name="Barry K."/>
            <person name="Detter J.C."/>
            <person name="Glavina del Rio T."/>
            <person name="Hammon N."/>
            <person name="Israni S."/>
            <person name="Dalin E."/>
            <person name="Tice H."/>
            <person name="Pitluck S."/>
            <person name="Chain P."/>
            <person name="Malfatti S."/>
            <person name="Shin M."/>
            <person name="Vergez L."/>
            <person name="Schmutz J."/>
            <person name="Larimer F."/>
            <person name="Land M."/>
            <person name="Hauser L."/>
            <person name="Kyrpides N."/>
            <person name="Mikhailova N."/>
            <person name="Stolz J.F."/>
            <person name="Dawson A."/>
            <person name="Fisher E."/>
            <person name="Crable B."/>
            <person name="Perera E."/>
            <person name="Lisak J."/>
            <person name="Ranganathan M."/>
            <person name="Basu P."/>
            <person name="Richardson P."/>
        </authorList>
    </citation>
    <scope>NUCLEOTIDE SEQUENCE [LARGE SCALE GENOMIC DNA]</scope>
    <source>
        <strain evidence="10">OhILAs</strain>
    </source>
</reference>
<dbReference type="GO" id="GO:0003677">
    <property type="term" value="F:DNA binding"/>
    <property type="evidence" value="ECO:0007669"/>
    <property type="project" value="UniProtKB-KW"/>
</dbReference>
<dbReference type="NCBIfam" id="TIGR04285">
    <property type="entry name" value="nucleoid_noc"/>
    <property type="match status" value="1"/>
</dbReference>
<dbReference type="Gene3D" id="1.10.10.2830">
    <property type="match status" value="1"/>
</dbReference>
<evidence type="ECO:0000256" key="2">
    <source>
        <dbReference type="ARBA" id="ARBA00006295"/>
    </source>
</evidence>
<dbReference type="Pfam" id="PF02195">
    <property type="entry name" value="ParB_N"/>
    <property type="match status" value="1"/>
</dbReference>
<protein>
    <submittedName>
        <fullName evidence="9">ParB-like partition protein</fullName>
    </submittedName>
</protein>
<feature type="domain" description="HTH cro/C1-type" evidence="8">
    <location>
        <begin position="119"/>
        <end position="141"/>
    </location>
</feature>
<keyword evidence="4" id="KW-0132">Cell division</keyword>
<dbReference type="InterPro" id="IPR001387">
    <property type="entry name" value="Cro/C1-type_HTH"/>
</dbReference>
<evidence type="ECO:0000313" key="10">
    <source>
        <dbReference type="Proteomes" id="UP000000269"/>
    </source>
</evidence>
<dbReference type="InterPro" id="IPR003115">
    <property type="entry name" value="ParB_N"/>
</dbReference>
<evidence type="ECO:0000256" key="7">
    <source>
        <dbReference type="ARBA" id="ARBA00023306"/>
    </source>
</evidence>
<dbReference type="InterPro" id="IPR004437">
    <property type="entry name" value="ParB/RepB/Spo0J"/>
</dbReference>
<keyword evidence="3" id="KW-0963">Cytoplasm</keyword>
<dbReference type="Gene3D" id="3.90.1530.30">
    <property type="match status" value="1"/>
</dbReference>
<dbReference type="GO" id="GO:0005694">
    <property type="term" value="C:chromosome"/>
    <property type="evidence" value="ECO:0007669"/>
    <property type="project" value="TreeGrafter"/>
</dbReference>
<comment type="subcellular location">
    <subcellularLocation>
        <location evidence="1">Cytoplasm</location>
        <location evidence="1">Nucleoid</location>
    </subcellularLocation>
</comment>
<dbReference type="InterPro" id="IPR050336">
    <property type="entry name" value="Chromosome_partition/occlusion"/>
</dbReference>
<dbReference type="GO" id="GO:0000917">
    <property type="term" value="P:division septum assembly"/>
    <property type="evidence" value="ECO:0007669"/>
    <property type="project" value="UniProtKB-KW"/>
</dbReference>
<evidence type="ECO:0000256" key="5">
    <source>
        <dbReference type="ARBA" id="ARBA00023125"/>
    </source>
</evidence>
<dbReference type="GO" id="GO:0007059">
    <property type="term" value="P:chromosome segregation"/>
    <property type="evidence" value="ECO:0007669"/>
    <property type="project" value="TreeGrafter"/>
</dbReference>
<gene>
    <name evidence="9" type="ordered locus">Clos_2869</name>
</gene>
<evidence type="ECO:0000259" key="8">
    <source>
        <dbReference type="PROSITE" id="PS50943"/>
    </source>
</evidence>
<dbReference type="STRING" id="350688.Clos_2869"/>
<organism evidence="9 10">
    <name type="scientific">Alkaliphilus oremlandii (strain OhILAs)</name>
    <name type="common">Clostridium oremlandii (strain OhILAs)</name>
    <dbReference type="NCBI Taxonomy" id="350688"/>
    <lineage>
        <taxon>Bacteria</taxon>
        <taxon>Bacillati</taxon>
        <taxon>Bacillota</taxon>
        <taxon>Clostridia</taxon>
        <taxon>Peptostreptococcales</taxon>
        <taxon>Natronincolaceae</taxon>
        <taxon>Alkaliphilus</taxon>
    </lineage>
</organism>
<keyword evidence="7" id="KW-0131">Cell cycle</keyword>
<name>A8MKR6_ALKOO</name>
<dbReference type="NCBIfam" id="TIGR00180">
    <property type="entry name" value="parB_part"/>
    <property type="match status" value="1"/>
</dbReference>
<dbReference type="SUPFAM" id="SSF109709">
    <property type="entry name" value="KorB DNA-binding domain-like"/>
    <property type="match status" value="1"/>
</dbReference>
<dbReference type="InterPro" id="IPR036086">
    <property type="entry name" value="ParB/Sulfiredoxin_sf"/>
</dbReference>
<sequence>MNSLERRVEEILVEKVIPNPYQPRRTFSQIGLEELSASIKAYGILQPISVRKIGEDRYELIAGERRLRAARLAELKTIPAIINHGYTDTDSAVLAIIENLQREDLNFVEEAEGYANLIEDHGFTQQELAEKVGKNQSTIANKLRILRLGPDIKKKILENGLTERHARALLKLPDDELREKALNKIIKEEFNVKKTEQLIKNMLEDIGKEKEVTPKQKIRSFMNYRIYINTIKQAYDVIKEKQGNAEFKEIDKGEYIEVTVKIPKS</sequence>
<proteinExistence type="inferred from homology"/>
<dbReference type="RefSeq" id="WP_012160705.1">
    <property type="nucleotide sequence ID" value="NC_009922.1"/>
</dbReference>
<dbReference type="eggNOG" id="COG1475">
    <property type="taxonomic scope" value="Bacteria"/>
</dbReference>
<evidence type="ECO:0000313" key="9">
    <source>
        <dbReference type="EMBL" id="ABW20398.1"/>
    </source>
</evidence>
<dbReference type="Pfam" id="PF17762">
    <property type="entry name" value="HTH_ParB"/>
    <property type="match status" value="1"/>
</dbReference>
<dbReference type="HOGENOM" id="CLU_023853_0_1_9"/>
<evidence type="ECO:0000256" key="3">
    <source>
        <dbReference type="ARBA" id="ARBA00022490"/>
    </source>
</evidence>
<dbReference type="FunFam" id="3.90.1530.30:FF:000001">
    <property type="entry name" value="Chromosome partitioning protein ParB"/>
    <property type="match status" value="1"/>
</dbReference>
<dbReference type="EMBL" id="CP000853">
    <property type="protein sequence ID" value="ABW20398.1"/>
    <property type="molecule type" value="Genomic_DNA"/>
</dbReference>
<dbReference type="AlphaFoldDB" id="A8MKR6"/>
<keyword evidence="5" id="KW-0238">DNA-binding</keyword>
<comment type="similarity">
    <text evidence="2">Belongs to the ParB family.</text>
</comment>
<dbReference type="SMART" id="SM00470">
    <property type="entry name" value="ParB"/>
    <property type="match status" value="1"/>
</dbReference>
<evidence type="ECO:0000256" key="4">
    <source>
        <dbReference type="ARBA" id="ARBA00022618"/>
    </source>
</evidence>
<dbReference type="PANTHER" id="PTHR33375:SF8">
    <property type="entry name" value="NUCLEOID OCCLUSION PROTEIN"/>
    <property type="match status" value="1"/>
</dbReference>
<keyword evidence="10" id="KW-1185">Reference proteome</keyword>
<dbReference type="OrthoDB" id="9802051at2"/>
<dbReference type="CDD" id="cd16393">
    <property type="entry name" value="SPO0J_N"/>
    <property type="match status" value="1"/>
</dbReference>
<dbReference type="PROSITE" id="PS50943">
    <property type="entry name" value="HTH_CROC1"/>
    <property type="match status" value="1"/>
</dbReference>
<accession>A8MKR6</accession>
<dbReference type="SUPFAM" id="SSF110849">
    <property type="entry name" value="ParB/Sulfiredoxin"/>
    <property type="match status" value="1"/>
</dbReference>
<dbReference type="FunFam" id="1.10.10.2830:FF:000001">
    <property type="entry name" value="Chromosome partitioning protein ParB"/>
    <property type="match status" value="1"/>
</dbReference>
<evidence type="ECO:0000256" key="6">
    <source>
        <dbReference type="ARBA" id="ARBA00023210"/>
    </source>
</evidence>
<dbReference type="GO" id="GO:0009295">
    <property type="term" value="C:nucleoid"/>
    <property type="evidence" value="ECO:0007669"/>
    <property type="project" value="UniProtKB-SubCell"/>
</dbReference>